<dbReference type="Proteomes" id="UP000199700">
    <property type="component" value="Chromosome"/>
</dbReference>
<dbReference type="Gene3D" id="1.20.1290.10">
    <property type="entry name" value="AhpD-like"/>
    <property type="match status" value="1"/>
</dbReference>
<feature type="domain" description="6-phosphogluconate dehydrogenase NADP-binding" evidence="2">
    <location>
        <begin position="15"/>
        <end position="169"/>
    </location>
</feature>
<dbReference type="InterPro" id="IPR006115">
    <property type="entry name" value="6PGDH_NADP-bd"/>
</dbReference>
<dbReference type="PANTHER" id="PTHR43060">
    <property type="entry name" value="3-HYDROXYISOBUTYRATE DEHYDROGENASE-LIKE 1, MITOCHONDRIAL-RELATED"/>
    <property type="match status" value="1"/>
</dbReference>
<evidence type="ECO:0000259" key="1">
    <source>
        <dbReference type="Pfam" id="PF02627"/>
    </source>
</evidence>
<keyword evidence="5" id="KW-1185">Reference proteome</keyword>
<accession>A0A1H1PXE9</accession>
<name>A0A1H1PXE9_BRESA</name>
<proteinExistence type="predicted"/>
<sequence>MNRAPRNDLPALRTGVIGLGMIGGGVATSLSRSGYLPLVYDIRPEAADLPGTPELAASPAVVATASDIVFVSVVNADQALDVLNGKDGLLSGSHSGLIVVLLSTVSLETVTRLSELCTEYDVTLLDCGVTPGDKAAENGMVAMVGGDEESVEHARPALEGFAKAVVHCGPLGAGMATKLARNVITYGSWRTVSEAASLAASAGVSPQTLIDVIETADPDGTTALMLLRQQQTSAAAAVGEQIRPLMAKDLAAAKELAASSGLQMPLVDVAQDKATDTLGLDDPKASAENGSQDDAHQMMDAVYGSGFSQAMPNTGTPFEKETAEHLFGDVWSRPELSIRDRRLLVLGATAALGDADLIRIQVRGALANQELSGEQLNEAVLQLAYYVGWGRASSVHRGVAAALAEHSNRDQAH</sequence>
<dbReference type="AlphaFoldDB" id="A0A1H1PXE9"/>
<feature type="domain" description="3-hydroxyisobutyrate dehydrogenase-like NAD-binding" evidence="3">
    <location>
        <begin position="172"/>
        <end position="272"/>
    </location>
</feature>
<dbReference type="Gene3D" id="3.40.50.720">
    <property type="entry name" value="NAD(P)-binding Rossmann-like Domain"/>
    <property type="match status" value="1"/>
</dbReference>
<feature type="domain" description="Carboxymuconolactone decarboxylase-like" evidence="1">
    <location>
        <begin position="322"/>
        <end position="394"/>
    </location>
</feature>
<dbReference type="InterPro" id="IPR008927">
    <property type="entry name" value="6-PGluconate_DH-like_C_sf"/>
</dbReference>
<dbReference type="Pfam" id="PF14833">
    <property type="entry name" value="NAD_binding_11"/>
    <property type="match status" value="1"/>
</dbReference>
<dbReference type="InterPro" id="IPR029154">
    <property type="entry name" value="HIBADH-like_NADP-bd"/>
</dbReference>
<dbReference type="OrthoDB" id="9802489at2"/>
<gene>
    <name evidence="4" type="ORF">SAMN04489751_1368</name>
</gene>
<dbReference type="InterPro" id="IPR013328">
    <property type="entry name" value="6PGD_dom2"/>
</dbReference>
<dbReference type="GO" id="GO:0051920">
    <property type="term" value="F:peroxiredoxin activity"/>
    <property type="evidence" value="ECO:0007669"/>
    <property type="project" value="InterPro"/>
</dbReference>
<dbReference type="STRING" id="629680.SAMN04489751_1368"/>
<dbReference type="SUPFAM" id="SSF51735">
    <property type="entry name" value="NAD(P)-binding Rossmann-fold domains"/>
    <property type="match status" value="1"/>
</dbReference>
<dbReference type="InterPro" id="IPR003779">
    <property type="entry name" value="CMD-like"/>
</dbReference>
<organism evidence="4 5">
    <name type="scientific">Brevibacterium sandarakinum</name>
    <dbReference type="NCBI Taxonomy" id="629680"/>
    <lineage>
        <taxon>Bacteria</taxon>
        <taxon>Bacillati</taxon>
        <taxon>Actinomycetota</taxon>
        <taxon>Actinomycetes</taxon>
        <taxon>Micrococcales</taxon>
        <taxon>Brevibacteriaceae</taxon>
        <taxon>Brevibacterium</taxon>
    </lineage>
</organism>
<dbReference type="InterPro" id="IPR029032">
    <property type="entry name" value="AhpD-like"/>
</dbReference>
<dbReference type="EMBL" id="LT629739">
    <property type="protein sequence ID" value="SDS16051.1"/>
    <property type="molecule type" value="Genomic_DNA"/>
</dbReference>
<dbReference type="GO" id="GO:0050661">
    <property type="term" value="F:NADP binding"/>
    <property type="evidence" value="ECO:0007669"/>
    <property type="project" value="InterPro"/>
</dbReference>
<dbReference type="RefSeq" id="WP_092104271.1">
    <property type="nucleotide sequence ID" value="NZ_LT629739.1"/>
</dbReference>
<evidence type="ECO:0000313" key="5">
    <source>
        <dbReference type="Proteomes" id="UP000199700"/>
    </source>
</evidence>
<dbReference type="Pfam" id="PF02627">
    <property type="entry name" value="CMD"/>
    <property type="match status" value="1"/>
</dbReference>
<dbReference type="GO" id="GO:0051287">
    <property type="term" value="F:NAD binding"/>
    <property type="evidence" value="ECO:0007669"/>
    <property type="project" value="InterPro"/>
</dbReference>
<evidence type="ECO:0000313" key="4">
    <source>
        <dbReference type="EMBL" id="SDS16051.1"/>
    </source>
</evidence>
<dbReference type="SUPFAM" id="SSF69118">
    <property type="entry name" value="AhpD-like"/>
    <property type="match status" value="1"/>
</dbReference>
<evidence type="ECO:0000259" key="3">
    <source>
        <dbReference type="Pfam" id="PF14833"/>
    </source>
</evidence>
<dbReference type="InterPro" id="IPR036291">
    <property type="entry name" value="NAD(P)-bd_dom_sf"/>
</dbReference>
<evidence type="ECO:0000259" key="2">
    <source>
        <dbReference type="Pfam" id="PF03446"/>
    </source>
</evidence>
<dbReference type="Pfam" id="PF03446">
    <property type="entry name" value="NAD_binding_2"/>
    <property type="match status" value="1"/>
</dbReference>
<reference evidence="4" key="1">
    <citation type="submission" date="2016-10" db="EMBL/GenBank/DDBJ databases">
        <authorList>
            <person name="Varghese N."/>
            <person name="Submissions S."/>
        </authorList>
    </citation>
    <scope>NUCLEOTIDE SEQUENCE [LARGE SCALE GENOMIC DNA]</scope>
    <source>
        <strain evidence="4">DSM 22082</strain>
    </source>
</reference>
<dbReference type="SUPFAM" id="SSF48179">
    <property type="entry name" value="6-phosphogluconate dehydrogenase C-terminal domain-like"/>
    <property type="match status" value="1"/>
</dbReference>
<dbReference type="Gene3D" id="1.10.1040.10">
    <property type="entry name" value="N-(1-d-carboxylethyl)-l-norvaline Dehydrogenase, domain 2"/>
    <property type="match status" value="1"/>
</dbReference>
<protein>
    <submittedName>
        <fullName evidence="4">3-hydroxyisobutyrate dehydrogenase</fullName>
    </submittedName>
</protein>
<dbReference type="PANTHER" id="PTHR43060:SF15">
    <property type="entry name" value="3-HYDROXYISOBUTYRATE DEHYDROGENASE-LIKE 1, MITOCHONDRIAL-RELATED"/>
    <property type="match status" value="1"/>
</dbReference>